<keyword evidence="3" id="KW-0378">Hydrolase</keyword>
<name>A0ABS7SAH6_9MICO</name>
<evidence type="ECO:0000256" key="1">
    <source>
        <dbReference type="SAM" id="Phobius"/>
    </source>
</evidence>
<feature type="transmembrane region" description="Helical" evidence="1">
    <location>
        <begin position="49"/>
        <end position="72"/>
    </location>
</feature>
<evidence type="ECO:0000313" key="4">
    <source>
        <dbReference type="Proteomes" id="UP000826651"/>
    </source>
</evidence>
<protein>
    <submittedName>
        <fullName evidence="3">CPBP family intramembrane metalloprotease</fullName>
    </submittedName>
</protein>
<evidence type="ECO:0000259" key="2">
    <source>
        <dbReference type="Pfam" id="PF02517"/>
    </source>
</evidence>
<keyword evidence="3" id="KW-0645">Protease</keyword>
<dbReference type="EMBL" id="JAGSHT010000013">
    <property type="protein sequence ID" value="MBZ2197195.1"/>
    <property type="molecule type" value="Genomic_DNA"/>
</dbReference>
<feature type="transmembrane region" description="Helical" evidence="1">
    <location>
        <begin position="111"/>
        <end position="134"/>
    </location>
</feature>
<keyword evidence="4" id="KW-1185">Reference proteome</keyword>
<accession>A0ABS7SAH6</accession>
<keyword evidence="1" id="KW-0472">Membrane</keyword>
<dbReference type="InterPro" id="IPR003675">
    <property type="entry name" value="Rce1/LyrA-like_dom"/>
</dbReference>
<dbReference type="Pfam" id="PF02517">
    <property type="entry name" value="Rce1-like"/>
    <property type="match status" value="1"/>
</dbReference>
<proteinExistence type="predicted"/>
<comment type="caution">
    <text evidence="3">The sequence shown here is derived from an EMBL/GenBank/DDBJ whole genome shotgun (WGS) entry which is preliminary data.</text>
</comment>
<feature type="transmembrane region" description="Helical" evidence="1">
    <location>
        <begin position="245"/>
        <end position="265"/>
    </location>
</feature>
<gene>
    <name evidence="3" type="ORF">KCQ71_13600</name>
</gene>
<feature type="transmembrane region" description="Helical" evidence="1">
    <location>
        <begin position="84"/>
        <end position="105"/>
    </location>
</feature>
<keyword evidence="1" id="KW-1133">Transmembrane helix</keyword>
<evidence type="ECO:0000313" key="3">
    <source>
        <dbReference type="EMBL" id="MBZ2197195.1"/>
    </source>
</evidence>
<feature type="transmembrane region" description="Helical" evidence="1">
    <location>
        <begin position="195"/>
        <end position="212"/>
    </location>
</feature>
<feature type="transmembrane region" description="Helical" evidence="1">
    <location>
        <begin position="219"/>
        <end position="239"/>
    </location>
</feature>
<dbReference type="PANTHER" id="PTHR35797:SF1">
    <property type="entry name" value="PROTEASE"/>
    <property type="match status" value="1"/>
</dbReference>
<feature type="transmembrane region" description="Helical" evidence="1">
    <location>
        <begin position="20"/>
        <end position="43"/>
    </location>
</feature>
<dbReference type="Proteomes" id="UP000826651">
    <property type="component" value="Unassembled WGS sequence"/>
</dbReference>
<keyword evidence="1" id="KW-0812">Transmembrane</keyword>
<feature type="domain" description="CAAX prenyl protease 2/Lysostaphin resistance protein A-like" evidence="2">
    <location>
        <begin position="127"/>
        <end position="232"/>
    </location>
</feature>
<feature type="transmembrane region" description="Helical" evidence="1">
    <location>
        <begin position="155"/>
        <end position="175"/>
    </location>
</feature>
<dbReference type="GO" id="GO:0008237">
    <property type="term" value="F:metallopeptidase activity"/>
    <property type="evidence" value="ECO:0007669"/>
    <property type="project" value="UniProtKB-KW"/>
</dbReference>
<dbReference type="RefSeq" id="WP_223406771.1">
    <property type="nucleotide sequence ID" value="NZ_JAGSHT010000013.1"/>
</dbReference>
<dbReference type="PANTHER" id="PTHR35797">
    <property type="entry name" value="PROTEASE-RELATED"/>
    <property type="match status" value="1"/>
</dbReference>
<sequence length="297" mass="30353">MSTIAAAPAATTFASSDRRVGGFLVLTFALSWGSWLIALLLGGDLSSPAVFAFYAIGGFGPSLAAVVYRLRGVRSPRVPRPGRLALWLPAAIGLGAAPAVLAATLGPLVGAPALGIADITASFADSGLLPFLLIATMAGPLSEEFGWRGYVQPRLRARLSPLATAGVLGTIWALWHVPLFLLTGTSQSSLGAVEAVGFLACMVPMSLTYWFISERLRGGVPAAVVMHYAGNVSLSLLPFTALTGGLIFAATVLVTAGVLVAVPAVGARTSRRALGAERSGTQVGAAVTGTGRRSRGV</sequence>
<keyword evidence="3" id="KW-0482">Metalloprotease</keyword>
<organism evidence="3 4">
    <name type="scientific">Occultella gossypii</name>
    <dbReference type="NCBI Taxonomy" id="2800820"/>
    <lineage>
        <taxon>Bacteria</taxon>
        <taxon>Bacillati</taxon>
        <taxon>Actinomycetota</taxon>
        <taxon>Actinomycetes</taxon>
        <taxon>Micrococcales</taxon>
        <taxon>Ruaniaceae</taxon>
        <taxon>Occultella</taxon>
    </lineage>
</organism>
<dbReference type="InterPro" id="IPR042150">
    <property type="entry name" value="MmRce1-like"/>
</dbReference>
<reference evidence="3 4" key="1">
    <citation type="submission" date="2021-04" db="EMBL/GenBank/DDBJ databases">
        <title>Ruania sp. nov., isolated from sandy soil of mangrove forest.</title>
        <authorList>
            <person name="Ge X."/>
            <person name="Huang R."/>
            <person name="Liu W."/>
        </authorList>
    </citation>
    <scope>NUCLEOTIDE SEQUENCE [LARGE SCALE GENOMIC DNA]</scope>
    <source>
        <strain evidence="3 4">N2-46</strain>
    </source>
</reference>